<gene>
    <name evidence="1" type="ORF">HPB49_023653</name>
</gene>
<reference evidence="1" key="1">
    <citation type="submission" date="2020-05" db="EMBL/GenBank/DDBJ databases">
        <title>Large-scale comparative analyses of tick genomes elucidate their genetic diversity and vector capacities.</title>
        <authorList>
            <person name="Jia N."/>
            <person name="Wang J."/>
            <person name="Shi W."/>
            <person name="Du L."/>
            <person name="Sun Y."/>
            <person name="Zhan W."/>
            <person name="Jiang J."/>
            <person name="Wang Q."/>
            <person name="Zhang B."/>
            <person name="Ji P."/>
            <person name="Sakyi L.B."/>
            <person name="Cui X."/>
            <person name="Yuan T."/>
            <person name="Jiang B."/>
            <person name="Yang W."/>
            <person name="Lam T.T.-Y."/>
            <person name="Chang Q."/>
            <person name="Ding S."/>
            <person name="Wang X."/>
            <person name="Zhu J."/>
            <person name="Ruan X."/>
            <person name="Zhao L."/>
            <person name="Wei J."/>
            <person name="Que T."/>
            <person name="Du C."/>
            <person name="Cheng J."/>
            <person name="Dai P."/>
            <person name="Han X."/>
            <person name="Huang E."/>
            <person name="Gao Y."/>
            <person name="Liu J."/>
            <person name="Shao H."/>
            <person name="Ye R."/>
            <person name="Li L."/>
            <person name="Wei W."/>
            <person name="Wang X."/>
            <person name="Wang C."/>
            <person name="Yang T."/>
            <person name="Huo Q."/>
            <person name="Li W."/>
            <person name="Guo W."/>
            <person name="Chen H."/>
            <person name="Zhou L."/>
            <person name="Ni X."/>
            <person name="Tian J."/>
            <person name="Zhou Y."/>
            <person name="Sheng Y."/>
            <person name="Liu T."/>
            <person name="Pan Y."/>
            <person name="Xia L."/>
            <person name="Li J."/>
            <person name="Zhao F."/>
            <person name="Cao W."/>
        </authorList>
    </citation>
    <scope>NUCLEOTIDE SEQUENCE</scope>
    <source>
        <strain evidence="1">Dsil-2018</strain>
    </source>
</reference>
<name>A0ACB8DGN7_DERSI</name>
<evidence type="ECO:0000313" key="1">
    <source>
        <dbReference type="EMBL" id="KAH7967225.1"/>
    </source>
</evidence>
<dbReference type="Proteomes" id="UP000821865">
    <property type="component" value="Chromosome 2"/>
</dbReference>
<accession>A0ACB8DGN7</accession>
<proteinExistence type="predicted"/>
<organism evidence="1 2">
    <name type="scientific">Dermacentor silvarum</name>
    <name type="common">Tick</name>
    <dbReference type="NCBI Taxonomy" id="543639"/>
    <lineage>
        <taxon>Eukaryota</taxon>
        <taxon>Metazoa</taxon>
        <taxon>Ecdysozoa</taxon>
        <taxon>Arthropoda</taxon>
        <taxon>Chelicerata</taxon>
        <taxon>Arachnida</taxon>
        <taxon>Acari</taxon>
        <taxon>Parasitiformes</taxon>
        <taxon>Ixodida</taxon>
        <taxon>Ixodoidea</taxon>
        <taxon>Ixodidae</taxon>
        <taxon>Rhipicephalinae</taxon>
        <taxon>Dermacentor</taxon>
    </lineage>
</organism>
<keyword evidence="2" id="KW-1185">Reference proteome</keyword>
<dbReference type="EMBL" id="CM023471">
    <property type="protein sequence ID" value="KAH7967225.1"/>
    <property type="molecule type" value="Genomic_DNA"/>
</dbReference>
<protein>
    <submittedName>
        <fullName evidence="1">Uncharacterized protein</fullName>
    </submittedName>
</protein>
<evidence type="ECO:0000313" key="2">
    <source>
        <dbReference type="Proteomes" id="UP000821865"/>
    </source>
</evidence>
<sequence>MQCTIRHKKDSHAVNCTRDAQLEWAPFPRRHIAQTNSEDDCLYLNVWQPLLEEKDGGSAECGVCGHPPLLPAVVVLHGGRFQYGGGGGPYTFYDWQVPRRRLARLGAFGFLNAALQPDEAPGNVGIRDQMAALQWVRDNIHRFGASPFQVTLLGHEAGAASVGYHLLSNRSAAYFQRAVMMAGSPYAPYPDNSGNAAERNVRALARELRCPDSSAGRAAVDCLRSRSVRATLEAADGAGIEFGPTITHEHQLVENAVVPEKPPNMRARFRPLDFIAGYTSNEGAPYVLEMLRRSRLHFGDETSGQDVLGPLADWLRRHGVPEPREVLDFYGLNAQQFAAARGVHVLAALDELLGDMHVYCPVNFMVEEAAALGSRVFTYEFAHLPYYRWWTRWKGVPQLLDLIYASGLVRAIQDEYGLDHRELRFSQYIADMFAGFVWNGSVCLNR</sequence>
<comment type="caution">
    <text evidence="1">The sequence shown here is derived from an EMBL/GenBank/DDBJ whole genome shotgun (WGS) entry which is preliminary data.</text>
</comment>